<keyword evidence="1" id="KW-1133">Transmembrane helix</keyword>
<dbReference type="EMBL" id="JXJN01007245">
    <property type="status" value="NOT_ANNOTATED_CDS"/>
    <property type="molecule type" value="Genomic_DNA"/>
</dbReference>
<protein>
    <submittedName>
        <fullName evidence="2">Uncharacterized protein</fullName>
    </submittedName>
</protein>
<evidence type="ECO:0000313" key="2">
    <source>
        <dbReference type="EnsemblMetazoa" id="GPPI015981-PA"/>
    </source>
</evidence>
<dbReference type="EnsemblMetazoa" id="GPPI015981-RA">
    <property type="protein sequence ID" value="GPPI015981-PA"/>
    <property type="gene ID" value="GPPI015981"/>
</dbReference>
<keyword evidence="1" id="KW-0472">Membrane</keyword>
<keyword evidence="3" id="KW-1185">Reference proteome</keyword>
<sequence>MYSAEYWAGCMIVLLIGAVEVVTPPLILLVILLLADVAGVDVCCIVSEPAELCADDGGEISPAFTLGLLEFVLLTEATLISVCRKFVTGVCMVLIK</sequence>
<accession>A0A1B0B1P8</accession>
<dbReference type="Proteomes" id="UP000092460">
    <property type="component" value="Unassembled WGS sequence"/>
</dbReference>
<reference evidence="3" key="1">
    <citation type="submission" date="2015-01" db="EMBL/GenBank/DDBJ databases">
        <authorList>
            <person name="Aksoy S."/>
            <person name="Warren W."/>
            <person name="Wilson R.K."/>
        </authorList>
    </citation>
    <scope>NUCLEOTIDE SEQUENCE [LARGE SCALE GENOMIC DNA]</scope>
    <source>
        <strain evidence="3">IAEA</strain>
    </source>
</reference>
<evidence type="ECO:0000313" key="3">
    <source>
        <dbReference type="Proteomes" id="UP000092460"/>
    </source>
</evidence>
<proteinExistence type="predicted"/>
<reference evidence="2" key="2">
    <citation type="submission" date="2020-05" db="UniProtKB">
        <authorList>
            <consortium name="EnsemblMetazoa"/>
        </authorList>
    </citation>
    <scope>IDENTIFICATION</scope>
    <source>
        <strain evidence="2">IAEA</strain>
    </source>
</reference>
<evidence type="ECO:0000256" key="1">
    <source>
        <dbReference type="SAM" id="Phobius"/>
    </source>
</evidence>
<organism evidence="2 3">
    <name type="scientific">Glossina palpalis gambiensis</name>
    <dbReference type="NCBI Taxonomy" id="67801"/>
    <lineage>
        <taxon>Eukaryota</taxon>
        <taxon>Metazoa</taxon>
        <taxon>Ecdysozoa</taxon>
        <taxon>Arthropoda</taxon>
        <taxon>Hexapoda</taxon>
        <taxon>Insecta</taxon>
        <taxon>Pterygota</taxon>
        <taxon>Neoptera</taxon>
        <taxon>Endopterygota</taxon>
        <taxon>Diptera</taxon>
        <taxon>Brachycera</taxon>
        <taxon>Muscomorpha</taxon>
        <taxon>Hippoboscoidea</taxon>
        <taxon>Glossinidae</taxon>
        <taxon>Glossina</taxon>
    </lineage>
</organism>
<feature type="transmembrane region" description="Helical" evidence="1">
    <location>
        <begin position="6"/>
        <end position="35"/>
    </location>
</feature>
<dbReference type="VEuPathDB" id="VectorBase:GPPI015981"/>
<name>A0A1B0B1P8_9MUSC</name>
<dbReference type="AlphaFoldDB" id="A0A1B0B1P8"/>
<keyword evidence="1" id="KW-0812">Transmembrane</keyword>